<dbReference type="PANTHER" id="PTHR24198">
    <property type="entry name" value="ANKYRIN REPEAT AND PROTEIN KINASE DOMAIN-CONTAINING PROTEIN"/>
    <property type="match status" value="1"/>
</dbReference>
<dbReference type="PROSITE" id="PS50088">
    <property type="entry name" value="ANK_REPEAT"/>
    <property type="match status" value="1"/>
</dbReference>
<dbReference type="HOGENOM" id="CLU_796791_0_0_12"/>
<dbReference type="InterPro" id="IPR002110">
    <property type="entry name" value="Ankyrin_rpt"/>
</dbReference>
<keyword evidence="1" id="KW-0677">Repeat</keyword>
<evidence type="ECO:0000313" key="4">
    <source>
        <dbReference type="EMBL" id="AFM11868.1"/>
    </source>
</evidence>
<dbReference type="Gene3D" id="1.25.40.20">
    <property type="entry name" value="Ankyrin repeat-containing domain"/>
    <property type="match status" value="2"/>
</dbReference>
<dbReference type="KEGG" id="tpx:Turpa_1220"/>
<dbReference type="PROSITE" id="PS51257">
    <property type="entry name" value="PROKAR_LIPOPROTEIN"/>
    <property type="match status" value="1"/>
</dbReference>
<keyword evidence="2 3" id="KW-0040">ANK repeat</keyword>
<dbReference type="SMART" id="SM00248">
    <property type="entry name" value="ANK"/>
    <property type="match status" value="5"/>
</dbReference>
<gene>
    <name evidence="4" type="ordered locus">Turpa_1220</name>
</gene>
<dbReference type="RefSeq" id="WP_014802384.1">
    <property type="nucleotide sequence ID" value="NC_018020.1"/>
</dbReference>
<dbReference type="Proteomes" id="UP000006048">
    <property type="component" value="Chromosome"/>
</dbReference>
<evidence type="ECO:0000256" key="1">
    <source>
        <dbReference type="ARBA" id="ARBA00022737"/>
    </source>
</evidence>
<dbReference type="Pfam" id="PF12796">
    <property type="entry name" value="Ank_2"/>
    <property type="match status" value="1"/>
</dbReference>
<dbReference type="OrthoDB" id="342257at2"/>
<feature type="repeat" description="ANK" evidence="3">
    <location>
        <begin position="152"/>
        <end position="180"/>
    </location>
</feature>
<dbReference type="InterPro" id="IPR036770">
    <property type="entry name" value="Ankyrin_rpt-contain_sf"/>
</dbReference>
<evidence type="ECO:0000256" key="3">
    <source>
        <dbReference type="PROSITE-ProRule" id="PRU00023"/>
    </source>
</evidence>
<evidence type="ECO:0000313" key="5">
    <source>
        <dbReference type="Proteomes" id="UP000006048"/>
    </source>
</evidence>
<name>I4B3L1_TURPD</name>
<organism evidence="4 5">
    <name type="scientific">Turneriella parva (strain ATCC BAA-1111 / DSM 21527 / NCTC 11395 / H)</name>
    <name type="common">Leptospira parva</name>
    <dbReference type="NCBI Taxonomy" id="869212"/>
    <lineage>
        <taxon>Bacteria</taxon>
        <taxon>Pseudomonadati</taxon>
        <taxon>Spirochaetota</taxon>
        <taxon>Spirochaetia</taxon>
        <taxon>Leptospirales</taxon>
        <taxon>Leptospiraceae</taxon>
        <taxon>Turneriella</taxon>
    </lineage>
</organism>
<proteinExistence type="predicted"/>
<dbReference type="AlphaFoldDB" id="I4B3L1"/>
<evidence type="ECO:0000256" key="2">
    <source>
        <dbReference type="ARBA" id="ARBA00023043"/>
    </source>
</evidence>
<dbReference type="EMBL" id="CP002959">
    <property type="protein sequence ID" value="AFM11868.1"/>
    <property type="molecule type" value="Genomic_DNA"/>
</dbReference>
<dbReference type="Pfam" id="PF00023">
    <property type="entry name" value="Ank"/>
    <property type="match status" value="1"/>
</dbReference>
<keyword evidence="5" id="KW-1185">Reference proteome</keyword>
<sequence length="348" mass="37146">MKEIPVVSSFLVFMLVACASPQKRFEKAVVGNDLSGVESALADGAKPTPYMIGGKSLTALEHAIKHKNREMVARLLKADAPVSNTVSDALTVAIYAGDLEIVKMLVASGKFDPKSDKGTKLVVAIRSGRPEIVEYLIGAGFPVNATPGYAPPLAVAIDKNDTESAKKLLHAGANPNLKDERGATVFCLALAQNRSEIALAMLAAKPDVKTHCGNGSPLYWAEKHKNSELSAKIKSLGGKSEYVPPKAESSKFNHSTAKSEKQRELDRIKATMITSHPRSMRSKMKCQPWAHRWATPAIAARLLRALTATGRTRTAVTSTRAAVKRAAATSAARTGKSAYESCGLNALT</sequence>
<dbReference type="PANTHER" id="PTHR24198:SF165">
    <property type="entry name" value="ANKYRIN REPEAT-CONTAINING PROTEIN-RELATED"/>
    <property type="match status" value="1"/>
</dbReference>
<dbReference type="SUPFAM" id="SSF48403">
    <property type="entry name" value="Ankyrin repeat"/>
    <property type="match status" value="1"/>
</dbReference>
<protein>
    <submittedName>
        <fullName evidence="4">Uncharacterized protein</fullName>
    </submittedName>
</protein>
<accession>I4B3L1</accession>
<dbReference type="STRING" id="869212.Turpa_1220"/>
<reference evidence="4 5" key="1">
    <citation type="submission" date="2012-06" db="EMBL/GenBank/DDBJ databases">
        <title>The complete chromosome of genome of Turneriella parva DSM 21527.</title>
        <authorList>
            <consortium name="US DOE Joint Genome Institute (JGI-PGF)"/>
            <person name="Lucas S."/>
            <person name="Han J."/>
            <person name="Lapidus A."/>
            <person name="Bruce D."/>
            <person name="Goodwin L."/>
            <person name="Pitluck S."/>
            <person name="Peters L."/>
            <person name="Kyrpides N."/>
            <person name="Mavromatis K."/>
            <person name="Ivanova N."/>
            <person name="Mikhailova N."/>
            <person name="Chertkov O."/>
            <person name="Detter J.C."/>
            <person name="Tapia R."/>
            <person name="Han C."/>
            <person name="Land M."/>
            <person name="Hauser L."/>
            <person name="Markowitz V."/>
            <person name="Cheng J.-F."/>
            <person name="Hugenholtz P."/>
            <person name="Woyke T."/>
            <person name="Wu D."/>
            <person name="Gronow S."/>
            <person name="Wellnitz S."/>
            <person name="Brambilla E."/>
            <person name="Klenk H.-P."/>
            <person name="Eisen J.A."/>
        </authorList>
    </citation>
    <scope>NUCLEOTIDE SEQUENCE [LARGE SCALE GENOMIC DNA]</scope>
    <source>
        <strain evidence="5">ATCC BAA-1111 / DSM 21527 / NCTC 11395 / H</strain>
    </source>
</reference>